<dbReference type="EMBL" id="ML742130">
    <property type="protein sequence ID" value="KAE8149233.1"/>
    <property type="molecule type" value="Genomic_DNA"/>
</dbReference>
<feature type="compositionally biased region" description="Polar residues" evidence="1">
    <location>
        <begin position="403"/>
        <end position="448"/>
    </location>
</feature>
<dbReference type="Proteomes" id="UP000325780">
    <property type="component" value="Unassembled WGS sequence"/>
</dbReference>
<reference evidence="2 3" key="1">
    <citation type="submission" date="2019-04" db="EMBL/GenBank/DDBJ databases">
        <title>Friends and foes A comparative genomics study of 23 Aspergillus species from section Flavi.</title>
        <authorList>
            <consortium name="DOE Joint Genome Institute"/>
            <person name="Kjaerbolling I."/>
            <person name="Vesth T."/>
            <person name="Frisvad J.C."/>
            <person name="Nybo J.L."/>
            <person name="Theobald S."/>
            <person name="Kildgaard S."/>
            <person name="Isbrandt T."/>
            <person name="Kuo A."/>
            <person name="Sato A."/>
            <person name="Lyhne E.K."/>
            <person name="Kogle M.E."/>
            <person name="Wiebenga A."/>
            <person name="Kun R.S."/>
            <person name="Lubbers R.J."/>
            <person name="Makela M.R."/>
            <person name="Barry K."/>
            <person name="Chovatia M."/>
            <person name="Clum A."/>
            <person name="Daum C."/>
            <person name="Haridas S."/>
            <person name="He G."/>
            <person name="LaButti K."/>
            <person name="Lipzen A."/>
            <person name="Mondo S."/>
            <person name="Riley R."/>
            <person name="Salamov A."/>
            <person name="Simmons B.A."/>
            <person name="Magnuson J.K."/>
            <person name="Henrissat B."/>
            <person name="Mortensen U.H."/>
            <person name="Larsen T.O."/>
            <person name="Devries R.P."/>
            <person name="Grigoriev I.V."/>
            <person name="Machida M."/>
            <person name="Baker S.E."/>
            <person name="Andersen M.R."/>
        </authorList>
    </citation>
    <scope>NUCLEOTIDE SEQUENCE [LARGE SCALE GENOMIC DNA]</scope>
    <source>
        <strain evidence="2 3">IBT 18842</strain>
    </source>
</reference>
<feature type="compositionally biased region" description="Polar residues" evidence="1">
    <location>
        <begin position="304"/>
        <end position="315"/>
    </location>
</feature>
<dbReference type="AlphaFoldDB" id="A0A5N6TSA1"/>
<dbReference type="OrthoDB" id="4185962at2759"/>
<accession>A0A5N6TSA1</accession>
<name>A0A5N6TSA1_ASPAV</name>
<feature type="compositionally biased region" description="Polar residues" evidence="1">
    <location>
        <begin position="341"/>
        <end position="350"/>
    </location>
</feature>
<protein>
    <submittedName>
        <fullName evidence="2">Uncharacterized protein</fullName>
    </submittedName>
</protein>
<evidence type="ECO:0000256" key="1">
    <source>
        <dbReference type="SAM" id="MobiDB-lite"/>
    </source>
</evidence>
<feature type="compositionally biased region" description="Polar residues" evidence="1">
    <location>
        <begin position="371"/>
        <end position="380"/>
    </location>
</feature>
<organism evidence="2 3">
    <name type="scientific">Aspergillus avenaceus</name>
    <dbReference type="NCBI Taxonomy" id="36643"/>
    <lineage>
        <taxon>Eukaryota</taxon>
        <taxon>Fungi</taxon>
        <taxon>Dikarya</taxon>
        <taxon>Ascomycota</taxon>
        <taxon>Pezizomycotina</taxon>
        <taxon>Eurotiomycetes</taxon>
        <taxon>Eurotiomycetidae</taxon>
        <taxon>Eurotiales</taxon>
        <taxon>Aspergillaceae</taxon>
        <taxon>Aspergillus</taxon>
        <taxon>Aspergillus subgen. Circumdati</taxon>
    </lineage>
</organism>
<evidence type="ECO:0000313" key="2">
    <source>
        <dbReference type="EMBL" id="KAE8149233.1"/>
    </source>
</evidence>
<feature type="region of interest" description="Disordered" evidence="1">
    <location>
        <begin position="125"/>
        <end position="151"/>
    </location>
</feature>
<keyword evidence="3" id="KW-1185">Reference proteome</keyword>
<feature type="region of interest" description="Disordered" evidence="1">
    <location>
        <begin position="304"/>
        <end position="459"/>
    </location>
</feature>
<evidence type="ECO:0000313" key="3">
    <source>
        <dbReference type="Proteomes" id="UP000325780"/>
    </source>
</evidence>
<proteinExistence type="predicted"/>
<gene>
    <name evidence="2" type="ORF">BDV25DRAFT_141000</name>
</gene>
<feature type="compositionally biased region" description="Basic and acidic residues" evidence="1">
    <location>
        <begin position="317"/>
        <end position="327"/>
    </location>
</feature>
<feature type="compositionally biased region" description="Low complexity" evidence="1">
    <location>
        <begin position="388"/>
        <end position="401"/>
    </location>
</feature>
<sequence length="546" mass="59452">MASDPSWGTNRRRQAFSFSIALRPSIARRARIVRAAAPPPTCEESVHYPVFDPHDPRHNPAIDTPLWDDGYYSPQEPGSRSPVGWIQSLPKRSLRKARSGLVALRSGLQRRAAVFCANRSSRKPRPWPLLDPTGDHHDGSFPSTVSEASTEEDSDFGTHLHRTECNDSSSLSHDLDKCLDNWPFAMTITDNPFQELTGGYCSPKMFLAETASSIFPRGPAEENVVGLPLNTAFPSEEYPPLDDYIMTRSDSEFEELHPEDSLSSRSLAEPEASYNAIINEITHSAVPSLRNTLFISPTVLLPSASSPQISGSPVHTTEPRNSEDITHKGLPGQAETREESQIASAEQSTVPMRPSDGLNRPSDRGMDANAIEQTLESTIRSHVPSPRAKSISSAKLSAKESTQARCSTESKKPATSNAVTQTVSQSVGSNTEPRTSGDTALLSDTQEPWSARPSEEATLTDLTSVSNTIGTPAENGDLISLLSFRDEYFLVDGKTRGHPDRGGNPVKAECSVVSEESMCIRSSLDRSSSVRSLDLPEIFGPGSYFS</sequence>